<dbReference type="Proteomes" id="UP000192566">
    <property type="component" value="Unassembled WGS sequence"/>
</dbReference>
<reference evidence="1 2" key="1">
    <citation type="submission" date="2017-02" db="EMBL/GenBank/DDBJ databases">
        <title>The new phylogeny of genus Mycobacterium.</title>
        <authorList>
            <person name="Tortoli E."/>
            <person name="Trovato A."/>
            <person name="Cirillo D.M."/>
        </authorList>
    </citation>
    <scope>NUCLEOTIDE SEQUENCE [LARGE SCALE GENOMIC DNA]</scope>
    <source>
        <strain evidence="1 2">DSM 44471</strain>
    </source>
</reference>
<keyword evidence="2" id="KW-1185">Reference proteome</keyword>
<comment type="caution">
    <text evidence="1">The sequence shown here is derived from an EMBL/GenBank/DDBJ whole genome shotgun (WGS) entry which is preliminary data.</text>
</comment>
<evidence type="ECO:0000313" key="2">
    <source>
        <dbReference type="Proteomes" id="UP000192566"/>
    </source>
</evidence>
<dbReference type="EMBL" id="MVHR01000001">
    <property type="protein sequence ID" value="ORA76521.1"/>
    <property type="molecule type" value="Genomic_DNA"/>
</dbReference>
<proteinExistence type="predicted"/>
<dbReference type="STRING" id="53376.BST25_00060"/>
<protein>
    <submittedName>
        <fullName evidence="1">Uncharacterized protein</fullName>
    </submittedName>
</protein>
<sequence length="410" mass="44649">MSGRTANPAAWLPFSIAEASLSEAADADDLDPARGWAHLLGRLAAAAELVTASPFAHNGLDLASGLRHLLVLAAIGIDEALRFDPDPILAISRTSTDDVLTWGMDCPDAIYTRAMMRGGETYRLFGNRGTARYVGLQTMDGIVATANVLVDELEVDPEGNFEVIISADECAGNWMRIDGDNPTLVVRHFFYDWDTEVPSSLRIERIGGGSERERRTIDRDAAISRQLVALGEFVYANLKFFHDWGGTPTANGFLAPMNLSSVGGAAENRPVIGRWELQPDEALILEVKPPNGVYWSYSLGNPWWETIHYGRHQSSLNAHQAVVDPDGLVRAVVCPRDPGVANWLDTAGYSNGAMILRCVRTDTAPTPSTRVVKFDDVASALPKETKTVTAAERAAIIAARRRAVHARFAR</sequence>
<dbReference type="RefSeq" id="WP_083071944.1">
    <property type="nucleotide sequence ID" value="NZ_AP022615.1"/>
</dbReference>
<evidence type="ECO:0000313" key="1">
    <source>
        <dbReference type="EMBL" id="ORA76521.1"/>
    </source>
</evidence>
<organism evidence="1 2">
    <name type="scientific">Mycobacterium heidelbergense</name>
    <dbReference type="NCBI Taxonomy" id="53376"/>
    <lineage>
        <taxon>Bacteria</taxon>
        <taxon>Bacillati</taxon>
        <taxon>Actinomycetota</taxon>
        <taxon>Actinomycetes</taxon>
        <taxon>Mycobacteriales</taxon>
        <taxon>Mycobacteriaceae</taxon>
        <taxon>Mycobacterium</taxon>
        <taxon>Mycobacterium simiae complex</taxon>
    </lineage>
</organism>
<gene>
    <name evidence="1" type="ORF">BST25_00060</name>
</gene>
<dbReference type="OrthoDB" id="3204158at2"/>
<dbReference type="AlphaFoldDB" id="A0A1X0DW10"/>
<name>A0A1X0DW10_MYCHE</name>
<accession>A0A1X0DW10</accession>